<evidence type="ECO:0000256" key="9">
    <source>
        <dbReference type="ARBA" id="ARBA00022792"/>
    </source>
</evidence>
<feature type="transmembrane region" description="Helical" evidence="19">
    <location>
        <begin position="299"/>
        <end position="322"/>
    </location>
</feature>
<evidence type="ECO:0000256" key="1">
    <source>
        <dbReference type="ARBA" id="ARBA00003257"/>
    </source>
</evidence>
<evidence type="ECO:0000256" key="4">
    <source>
        <dbReference type="ARBA" id="ARBA00012944"/>
    </source>
</evidence>
<keyword evidence="15 22" id="KW-0496">Mitochondrion</keyword>
<evidence type="ECO:0000256" key="19">
    <source>
        <dbReference type="SAM" id="Phobius"/>
    </source>
</evidence>
<evidence type="ECO:0000256" key="3">
    <source>
        <dbReference type="ARBA" id="ARBA00007012"/>
    </source>
</evidence>
<evidence type="ECO:0000256" key="10">
    <source>
        <dbReference type="ARBA" id="ARBA00022967"/>
    </source>
</evidence>
<feature type="domain" description="NADH:quinone oxidoreductase/Mrp antiporter transmembrane" evidence="21">
    <location>
        <begin position="21"/>
        <end position="258"/>
    </location>
</feature>
<evidence type="ECO:0000256" key="13">
    <source>
        <dbReference type="ARBA" id="ARBA00023027"/>
    </source>
</evidence>
<evidence type="ECO:0000256" key="2">
    <source>
        <dbReference type="ARBA" id="ARBA00004448"/>
    </source>
</evidence>
<keyword evidence="12 19" id="KW-1133">Transmembrane helix</keyword>
<evidence type="ECO:0000256" key="5">
    <source>
        <dbReference type="ARBA" id="ARBA00021008"/>
    </source>
</evidence>
<dbReference type="InterPro" id="IPR001750">
    <property type="entry name" value="ND/Mrp_TM"/>
</dbReference>
<name>A0A8F8YT68_9NEOP</name>
<evidence type="ECO:0000256" key="14">
    <source>
        <dbReference type="ARBA" id="ARBA00023075"/>
    </source>
</evidence>
<evidence type="ECO:0000256" key="16">
    <source>
        <dbReference type="ARBA" id="ARBA00023136"/>
    </source>
</evidence>
<evidence type="ECO:0000313" key="22">
    <source>
        <dbReference type="EMBL" id="QYC96595.1"/>
    </source>
</evidence>
<keyword evidence="8 19" id="KW-0812">Transmembrane</keyword>
<comment type="catalytic activity">
    <reaction evidence="18">
        <text>a ubiquinone + NADH + 5 H(+)(in) = a ubiquinol + NAD(+) + 4 H(+)(out)</text>
        <dbReference type="Rhea" id="RHEA:29091"/>
        <dbReference type="Rhea" id="RHEA-COMP:9565"/>
        <dbReference type="Rhea" id="RHEA-COMP:9566"/>
        <dbReference type="ChEBI" id="CHEBI:15378"/>
        <dbReference type="ChEBI" id="CHEBI:16389"/>
        <dbReference type="ChEBI" id="CHEBI:17976"/>
        <dbReference type="ChEBI" id="CHEBI:57540"/>
        <dbReference type="ChEBI" id="CHEBI:57945"/>
        <dbReference type="EC" id="7.1.1.2"/>
    </reaction>
</comment>
<evidence type="ECO:0000256" key="18">
    <source>
        <dbReference type="ARBA" id="ARBA00049551"/>
    </source>
</evidence>
<feature type="transmembrane region" description="Helical" evidence="19">
    <location>
        <begin position="140"/>
        <end position="158"/>
    </location>
</feature>
<evidence type="ECO:0000256" key="15">
    <source>
        <dbReference type="ARBA" id="ARBA00023128"/>
    </source>
</evidence>
<feature type="transmembrane region" description="Helical" evidence="19">
    <location>
        <begin position="193"/>
        <end position="211"/>
    </location>
</feature>
<geneLocation type="mitochondrion" evidence="22"/>
<comment type="function">
    <text evidence="1">Core subunit of the mitochondrial membrane respiratory chain NADH dehydrogenase (Complex I) that is believed to belong to the minimal assembly required for catalysis. Complex I functions in the transfer of electrons from NADH to the respiratory chain. The immediate electron acceptor for the enzyme is believed to be ubiquinone.</text>
</comment>
<dbReference type="Pfam" id="PF00361">
    <property type="entry name" value="Proton_antipo_M"/>
    <property type="match status" value="1"/>
</dbReference>
<dbReference type="GO" id="GO:0005743">
    <property type="term" value="C:mitochondrial inner membrane"/>
    <property type="evidence" value="ECO:0007669"/>
    <property type="project" value="UniProtKB-SubCell"/>
</dbReference>
<keyword evidence="20" id="KW-0732">Signal</keyword>
<keyword evidence="16 19" id="KW-0472">Membrane</keyword>
<sequence length="323" mass="37792">MVFPFFLLTVLWSMISASCSSLYTAWICLEINSYVFVPIFLYNKWDQLPMKVSIWKYFVIQSLSSVLFVLCVVLPCDSLSNIISPVSTFVWIAMFYKMGVPPFQGWLLEVCERSSWVNFYILNVVQKLPPLVVMMAFDKANLVAFLFLWTLFFMYFSVKSSYYYPSSRQFFVYSSIMNLGWMVYAIFVGKFLTFLIFFVYSYLMFAVLLRMGTKENLDFGGLFGNNPDRRFSMFILVMSLMGMPPLLGFFPKVLTLIQGDILVFGFIIVCTILFMYVYLKLFVSMILFRGYANKDFIKYTLIGDVFTYGSLFLNFFGFFFFLN</sequence>
<keyword evidence="13" id="KW-0520">NAD</keyword>
<feature type="signal peptide" evidence="20">
    <location>
        <begin position="1"/>
        <end position="17"/>
    </location>
</feature>
<evidence type="ECO:0000256" key="12">
    <source>
        <dbReference type="ARBA" id="ARBA00022989"/>
    </source>
</evidence>
<gene>
    <name evidence="22" type="primary">nad2</name>
</gene>
<dbReference type="EMBL" id="MW696813">
    <property type="protein sequence ID" value="QYC96595.1"/>
    <property type="molecule type" value="Genomic_DNA"/>
</dbReference>
<keyword evidence="11" id="KW-0249">Electron transport</keyword>
<dbReference type="EC" id="7.1.1.2" evidence="4"/>
<dbReference type="PANTHER" id="PTHR46552">
    <property type="entry name" value="NADH-UBIQUINONE OXIDOREDUCTASE CHAIN 2"/>
    <property type="match status" value="1"/>
</dbReference>
<keyword evidence="6" id="KW-0813">Transport</keyword>
<reference evidence="22" key="1">
    <citation type="journal article" date="2021" name="Parasit. Vectors">
        <title>Highly rearranged mitochondrial genome in Falcolipeurus lice (Phthiraptera: Philopteridae) from endangered eagles.</title>
        <authorList>
            <person name="Nie Y."/>
            <person name="Fu Y.T."/>
            <person name="Zhang Y."/>
            <person name="Deng Y.P."/>
            <person name="Wang W."/>
            <person name="Tu Y."/>
            <person name="Liu G.H."/>
        </authorList>
    </citation>
    <scope>NUCLEOTIDE SEQUENCE</scope>
</reference>
<evidence type="ECO:0000256" key="20">
    <source>
        <dbReference type="SAM" id="SignalP"/>
    </source>
</evidence>
<feature type="chain" id="PRO_5034253768" description="NADH-ubiquinone oxidoreductase chain 2" evidence="20">
    <location>
        <begin position="18"/>
        <end position="323"/>
    </location>
</feature>
<keyword evidence="14" id="KW-0830">Ubiquinone</keyword>
<evidence type="ECO:0000256" key="8">
    <source>
        <dbReference type="ARBA" id="ARBA00022692"/>
    </source>
</evidence>
<evidence type="ECO:0000259" key="21">
    <source>
        <dbReference type="Pfam" id="PF00361"/>
    </source>
</evidence>
<keyword evidence="9" id="KW-0999">Mitochondrion inner membrane</keyword>
<feature type="transmembrane region" description="Helical" evidence="19">
    <location>
        <begin position="54"/>
        <end position="75"/>
    </location>
</feature>
<comment type="subcellular location">
    <subcellularLocation>
        <location evidence="2">Mitochondrion inner membrane</location>
        <topology evidence="2">Multi-pass membrane protein</topology>
    </subcellularLocation>
</comment>
<evidence type="ECO:0000256" key="17">
    <source>
        <dbReference type="ARBA" id="ARBA00031028"/>
    </source>
</evidence>
<dbReference type="GO" id="GO:0006120">
    <property type="term" value="P:mitochondrial electron transport, NADH to ubiquinone"/>
    <property type="evidence" value="ECO:0007669"/>
    <property type="project" value="TreeGrafter"/>
</dbReference>
<dbReference type="PANTHER" id="PTHR46552:SF1">
    <property type="entry name" value="NADH-UBIQUINONE OXIDOREDUCTASE CHAIN 2"/>
    <property type="match status" value="1"/>
</dbReference>
<feature type="transmembrane region" description="Helical" evidence="19">
    <location>
        <begin position="231"/>
        <end position="250"/>
    </location>
</feature>
<evidence type="ECO:0000256" key="11">
    <source>
        <dbReference type="ARBA" id="ARBA00022982"/>
    </source>
</evidence>
<dbReference type="AlphaFoldDB" id="A0A8F8YT68"/>
<proteinExistence type="inferred from homology"/>
<evidence type="ECO:0000256" key="7">
    <source>
        <dbReference type="ARBA" id="ARBA00022660"/>
    </source>
</evidence>
<accession>A0A8F8YT68</accession>
<dbReference type="InterPro" id="IPR050175">
    <property type="entry name" value="Complex_I_Subunit_2"/>
</dbReference>
<keyword evidence="7" id="KW-0679">Respiratory chain</keyword>
<organism evidence="22">
    <name type="scientific">Falcolipeurus suturalis</name>
    <dbReference type="NCBI Taxonomy" id="2839002"/>
    <lineage>
        <taxon>Eukaryota</taxon>
        <taxon>Metazoa</taxon>
        <taxon>Ecdysozoa</taxon>
        <taxon>Arthropoda</taxon>
        <taxon>Hexapoda</taxon>
        <taxon>Insecta</taxon>
        <taxon>Pterygota</taxon>
        <taxon>Neoptera</taxon>
        <taxon>Paraneoptera</taxon>
        <taxon>Psocodea</taxon>
        <taxon>Troctomorpha</taxon>
        <taxon>Phthiraptera</taxon>
        <taxon>Ischnocera</taxon>
        <taxon>Philopteridae</taxon>
        <taxon>Falcolipeurus</taxon>
    </lineage>
</organism>
<feature type="transmembrane region" description="Helical" evidence="19">
    <location>
        <begin position="82"/>
        <end position="99"/>
    </location>
</feature>
<evidence type="ECO:0000256" key="6">
    <source>
        <dbReference type="ARBA" id="ARBA00022448"/>
    </source>
</evidence>
<feature type="transmembrane region" description="Helical" evidence="19">
    <location>
        <begin position="256"/>
        <end position="279"/>
    </location>
</feature>
<protein>
    <recommendedName>
        <fullName evidence="5">NADH-ubiquinone oxidoreductase chain 2</fullName>
        <ecNumber evidence="4">7.1.1.2</ecNumber>
    </recommendedName>
    <alternativeName>
        <fullName evidence="17">NADH dehydrogenase subunit 2</fullName>
    </alternativeName>
</protein>
<keyword evidence="10" id="KW-1278">Translocase</keyword>
<dbReference type="GO" id="GO:0008137">
    <property type="term" value="F:NADH dehydrogenase (ubiquinone) activity"/>
    <property type="evidence" value="ECO:0007669"/>
    <property type="project" value="UniProtKB-EC"/>
</dbReference>
<comment type="similarity">
    <text evidence="3">Belongs to the complex I subunit 2 family.</text>
</comment>